<dbReference type="GO" id="GO:0006310">
    <property type="term" value="P:DNA recombination"/>
    <property type="evidence" value="ECO:0007669"/>
    <property type="project" value="UniProtKB-KW"/>
</dbReference>
<dbReference type="PATRIC" id="fig|1429438.4.peg.6034"/>
<dbReference type="Proteomes" id="UP000019141">
    <property type="component" value="Unassembled WGS sequence"/>
</dbReference>
<dbReference type="PANTHER" id="PTHR30563:SF0">
    <property type="entry name" value="DNA RECOMBINATION PROTEIN RMUC"/>
    <property type="match status" value="1"/>
</dbReference>
<name>W4LB37_ENTF1</name>
<evidence type="ECO:0008006" key="8">
    <source>
        <dbReference type="Google" id="ProtNLM"/>
    </source>
</evidence>
<proteinExistence type="inferred from homology"/>
<feature type="region of interest" description="Disordered" evidence="5">
    <location>
        <begin position="426"/>
        <end position="455"/>
    </location>
</feature>
<keyword evidence="4" id="KW-0233">DNA recombination</keyword>
<evidence type="ECO:0000256" key="5">
    <source>
        <dbReference type="SAM" id="MobiDB-lite"/>
    </source>
</evidence>
<dbReference type="PANTHER" id="PTHR30563">
    <property type="entry name" value="DNA RECOMBINATION PROTEIN RMUC"/>
    <property type="match status" value="1"/>
</dbReference>
<evidence type="ECO:0000313" key="6">
    <source>
        <dbReference type="EMBL" id="ETW95149.1"/>
    </source>
</evidence>
<dbReference type="Pfam" id="PF02646">
    <property type="entry name" value="RmuC"/>
    <property type="match status" value="1"/>
</dbReference>
<dbReference type="InterPro" id="IPR003798">
    <property type="entry name" value="DNA_recombination_RmuC"/>
</dbReference>
<protein>
    <recommendedName>
        <fullName evidence="8">DNA recombination protein RmuC</fullName>
    </recommendedName>
</protein>
<evidence type="ECO:0000256" key="1">
    <source>
        <dbReference type="ARBA" id="ARBA00003416"/>
    </source>
</evidence>
<comment type="caution">
    <text evidence="6">The sequence shown here is derived from an EMBL/GenBank/DDBJ whole genome shotgun (WGS) entry which is preliminary data.</text>
</comment>
<dbReference type="HOGENOM" id="CLU_024057_1_0_7"/>
<dbReference type="EMBL" id="AZHW01000952">
    <property type="protein sequence ID" value="ETW95149.1"/>
    <property type="molecule type" value="Genomic_DNA"/>
</dbReference>
<comment type="similarity">
    <text evidence="2">Belongs to the RmuC family.</text>
</comment>
<gene>
    <name evidence="6" type="ORF">ETSY1_31795</name>
</gene>
<evidence type="ECO:0000313" key="7">
    <source>
        <dbReference type="Proteomes" id="UP000019141"/>
    </source>
</evidence>
<accession>W4LB37</accession>
<comment type="function">
    <text evidence="1">Involved in DNA recombination.</text>
</comment>
<sequence length="455" mass="50227">MDSSALVTTFALGALFGLAAGAIGAWWLTRGRIAWLQEQLVESQEEVAARQDQHADMLSTVARLEAALNYEKKMAAEQLAFLDRATSELRQSFQALSAETLHSNAQTFLSMATHTLEKVQAQAAGELARKHDAVTSLVAPLEASLSQVNTHLHDLEAARQQAYGRLSEQVHALMTSQERLQAETGNLAKALRAPTVRGRWGEMQLRRVVEMAGMVPYCDFAEQVSIATEETRLRPDMVVNLPGGKQVVVDAKTPLKAYLEALDATSEPQRRQLMQTHARHVRGHINRLSAKAYWEQFDHHAPEFAVMFLPGESFFSAALEHDPSLIEAGVAQRVILATPTTLIALLRAVAYGWQQDQLAANAQAISKLGRELYDRLRVLAEHVASVGKSLDRSVESYNRMVGSLDGRVLVTARRFAELGLDPGKEIPELTPVERMSRSPQAPEWDRENPGLFGDA</sequence>
<reference evidence="6 7" key="1">
    <citation type="journal article" date="2014" name="Nature">
        <title>An environmental bacterial taxon with a large and distinct metabolic repertoire.</title>
        <authorList>
            <person name="Wilson M.C."/>
            <person name="Mori T."/>
            <person name="Ruckert C."/>
            <person name="Uria A.R."/>
            <person name="Helf M.J."/>
            <person name="Takada K."/>
            <person name="Gernert C."/>
            <person name="Steffens U.A."/>
            <person name="Heycke N."/>
            <person name="Schmitt S."/>
            <person name="Rinke C."/>
            <person name="Helfrich E.J."/>
            <person name="Brachmann A.O."/>
            <person name="Gurgui C."/>
            <person name="Wakimoto T."/>
            <person name="Kracht M."/>
            <person name="Crusemann M."/>
            <person name="Hentschel U."/>
            <person name="Abe I."/>
            <person name="Matsunaga S."/>
            <person name="Kalinowski J."/>
            <person name="Takeyama H."/>
            <person name="Piel J."/>
        </authorList>
    </citation>
    <scope>NUCLEOTIDE SEQUENCE [LARGE SCALE GENOMIC DNA]</scope>
    <source>
        <strain evidence="7">TSY1</strain>
    </source>
</reference>
<evidence type="ECO:0000256" key="2">
    <source>
        <dbReference type="ARBA" id="ARBA00009840"/>
    </source>
</evidence>
<dbReference type="AlphaFoldDB" id="W4LB37"/>
<keyword evidence="7" id="KW-1185">Reference proteome</keyword>
<keyword evidence="3" id="KW-0175">Coiled coil</keyword>
<organism evidence="6 7">
    <name type="scientific">Entotheonella factor</name>
    <dbReference type="NCBI Taxonomy" id="1429438"/>
    <lineage>
        <taxon>Bacteria</taxon>
        <taxon>Pseudomonadati</taxon>
        <taxon>Nitrospinota/Tectimicrobiota group</taxon>
        <taxon>Candidatus Tectimicrobiota</taxon>
        <taxon>Candidatus Entotheonellia</taxon>
        <taxon>Candidatus Entotheonellales</taxon>
        <taxon>Candidatus Entotheonellaceae</taxon>
        <taxon>Candidatus Entotheonella</taxon>
    </lineage>
</organism>
<evidence type="ECO:0000256" key="3">
    <source>
        <dbReference type="ARBA" id="ARBA00023054"/>
    </source>
</evidence>
<evidence type="ECO:0000256" key="4">
    <source>
        <dbReference type="ARBA" id="ARBA00023172"/>
    </source>
</evidence>